<dbReference type="PANTHER" id="PTHR44329:SF214">
    <property type="entry name" value="PROTEIN KINASE DOMAIN-CONTAINING PROTEIN"/>
    <property type="match status" value="1"/>
</dbReference>
<dbReference type="InterPro" id="IPR011009">
    <property type="entry name" value="Kinase-like_dom_sf"/>
</dbReference>
<dbReference type="InterPro" id="IPR001245">
    <property type="entry name" value="Ser-Thr/Tyr_kinase_cat_dom"/>
</dbReference>
<dbReference type="InterPro" id="IPR008266">
    <property type="entry name" value="Tyr_kinase_AS"/>
</dbReference>
<reference evidence="2 3" key="1">
    <citation type="submission" date="2014-04" db="EMBL/GenBank/DDBJ databases">
        <title>Evolutionary Origins and Diversification of the Mycorrhizal Mutualists.</title>
        <authorList>
            <consortium name="DOE Joint Genome Institute"/>
            <consortium name="Mycorrhizal Genomics Consortium"/>
            <person name="Kohler A."/>
            <person name="Kuo A."/>
            <person name="Nagy L.G."/>
            <person name="Floudas D."/>
            <person name="Copeland A."/>
            <person name="Barry K.W."/>
            <person name="Cichocki N."/>
            <person name="Veneault-Fourrey C."/>
            <person name="LaButti K."/>
            <person name="Lindquist E.A."/>
            <person name="Lipzen A."/>
            <person name="Lundell T."/>
            <person name="Morin E."/>
            <person name="Murat C."/>
            <person name="Riley R."/>
            <person name="Ohm R."/>
            <person name="Sun H."/>
            <person name="Tunlid A."/>
            <person name="Henrissat B."/>
            <person name="Grigoriev I.V."/>
            <person name="Hibbett D.S."/>
            <person name="Martin F."/>
        </authorList>
    </citation>
    <scope>NUCLEOTIDE SEQUENCE [LARGE SCALE GENOMIC DNA]</scope>
    <source>
        <strain evidence="2 3">MD-312</strain>
    </source>
</reference>
<dbReference type="Pfam" id="PF07714">
    <property type="entry name" value="PK_Tyr_Ser-Thr"/>
    <property type="match status" value="1"/>
</dbReference>
<evidence type="ECO:0000313" key="2">
    <source>
        <dbReference type="EMBL" id="KIJ63424.1"/>
    </source>
</evidence>
<dbReference type="AlphaFoldDB" id="A0A0C9VCV3"/>
<dbReference type="PROSITE" id="PS50011">
    <property type="entry name" value="PROTEIN_KINASE_DOM"/>
    <property type="match status" value="1"/>
</dbReference>
<dbReference type="PANTHER" id="PTHR44329">
    <property type="entry name" value="SERINE/THREONINE-PROTEIN KINASE TNNI3K-RELATED"/>
    <property type="match status" value="1"/>
</dbReference>
<evidence type="ECO:0000259" key="1">
    <source>
        <dbReference type="PROSITE" id="PS50011"/>
    </source>
</evidence>
<name>A0A0C9VCV3_9AGAM</name>
<gene>
    <name evidence="2" type="ORF">HYDPIDRAFT_29668</name>
</gene>
<organism evidence="2 3">
    <name type="scientific">Hydnomerulius pinastri MD-312</name>
    <dbReference type="NCBI Taxonomy" id="994086"/>
    <lineage>
        <taxon>Eukaryota</taxon>
        <taxon>Fungi</taxon>
        <taxon>Dikarya</taxon>
        <taxon>Basidiomycota</taxon>
        <taxon>Agaricomycotina</taxon>
        <taxon>Agaricomycetes</taxon>
        <taxon>Agaricomycetidae</taxon>
        <taxon>Boletales</taxon>
        <taxon>Boletales incertae sedis</taxon>
        <taxon>Leucogyrophana</taxon>
    </lineage>
</organism>
<dbReference type="SUPFAM" id="SSF56112">
    <property type="entry name" value="Protein kinase-like (PK-like)"/>
    <property type="match status" value="1"/>
</dbReference>
<dbReference type="InterPro" id="IPR000719">
    <property type="entry name" value="Prot_kinase_dom"/>
</dbReference>
<dbReference type="GO" id="GO:0005524">
    <property type="term" value="F:ATP binding"/>
    <property type="evidence" value="ECO:0007669"/>
    <property type="project" value="InterPro"/>
</dbReference>
<proteinExistence type="predicted"/>
<dbReference type="EMBL" id="KN839851">
    <property type="protein sequence ID" value="KIJ63424.1"/>
    <property type="molecule type" value="Genomic_DNA"/>
</dbReference>
<dbReference type="HOGENOM" id="CLU_000288_7_18_1"/>
<keyword evidence="3" id="KW-1185">Reference proteome</keyword>
<dbReference type="OrthoDB" id="346907at2759"/>
<dbReference type="PROSITE" id="PS00109">
    <property type="entry name" value="PROTEIN_KINASE_TYR"/>
    <property type="match status" value="1"/>
</dbReference>
<evidence type="ECO:0000313" key="3">
    <source>
        <dbReference type="Proteomes" id="UP000053820"/>
    </source>
</evidence>
<dbReference type="InterPro" id="IPR051681">
    <property type="entry name" value="Ser/Thr_Kinases-Pseudokinases"/>
</dbReference>
<sequence length="309" mass="33443">MVNPPRAPHPAAASGGLLTYVRNVTQYLKGKGEYADDASGGFSDIWKCRLGKPGEPERFVAVKAFRTAGSDEKAMKKQGKKLRGEVHIWISIDHPNVLELYGIADGFAPLPSLVSPWAELGTLTKYLQGAGRSLGRGERISILVKVAKALDYIHSKPHHVVHGDLTGSNILIMADGEPKISDFGLSSIIEEFNGTSYFTSCKPGAYRWAAPELLGLSGDLPKPNVQSDVYSFGCIMIQVLSGQVPYGAIKDNFIFHKKLSGESPPRPDDLPIEAPHWELIQGCLKAAPGARPKMAEVIAFLNGQLESGR</sequence>
<dbReference type="GO" id="GO:0004674">
    <property type="term" value="F:protein serine/threonine kinase activity"/>
    <property type="evidence" value="ECO:0007669"/>
    <property type="project" value="TreeGrafter"/>
</dbReference>
<feature type="domain" description="Protein kinase" evidence="1">
    <location>
        <begin position="31"/>
        <end position="301"/>
    </location>
</feature>
<dbReference type="Gene3D" id="1.10.510.10">
    <property type="entry name" value="Transferase(Phosphotransferase) domain 1"/>
    <property type="match status" value="1"/>
</dbReference>
<dbReference type="Proteomes" id="UP000053820">
    <property type="component" value="Unassembled WGS sequence"/>
</dbReference>
<protein>
    <recommendedName>
        <fullName evidence="1">Protein kinase domain-containing protein</fullName>
    </recommendedName>
</protein>
<accession>A0A0C9VCV3</accession>